<dbReference type="KEGG" id="bcom:BAUCODRAFT_27346"/>
<dbReference type="eggNOG" id="ENOG502SZI9">
    <property type="taxonomic scope" value="Eukaryota"/>
</dbReference>
<dbReference type="HOGENOM" id="CLU_083110_0_0_1"/>
<dbReference type="OMA" id="SKAFIWP"/>
<accession>M2N252</accession>
<dbReference type="RefSeq" id="XP_007679761.1">
    <property type="nucleotide sequence ID" value="XM_007681571.1"/>
</dbReference>
<sequence length="226" mass="26525">MSSPGYWPASPAFGETLQNVAWHSGGQAWGPNVEPKRTFPVETPYITWLPDRKGWYQGRERLRNFTPNYYFTRPHDGKRPGFVGRLTDALKGEGGDVFVTSSGDKRTLLRDRPQRWEWGGWGLNPYELWEKRTFDRDWRPQDEMKAVNHPFTAGRKSVPLYNFKSRQFESEQEVRKHPWEVWTNAQWPQRGERGGSAAWNVRDLNGQWWSRIHPSARIYPGARPRP</sequence>
<dbReference type="EMBL" id="KB445561">
    <property type="protein sequence ID" value="EMC93059.1"/>
    <property type="molecule type" value="Genomic_DNA"/>
</dbReference>
<keyword evidence="2" id="KW-1185">Reference proteome</keyword>
<evidence type="ECO:0000313" key="2">
    <source>
        <dbReference type="Proteomes" id="UP000011761"/>
    </source>
</evidence>
<reference evidence="1 2" key="1">
    <citation type="journal article" date="2012" name="PLoS Pathog.">
        <title>Diverse lifestyles and strategies of plant pathogenesis encoded in the genomes of eighteen Dothideomycetes fungi.</title>
        <authorList>
            <person name="Ohm R.A."/>
            <person name="Feau N."/>
            <person name="Henrissat B."/>
            <person name="Schoch C.L."/>
            <person name="Horwitz B.A."/>
            <person name="Barry K.W."/>
            <person name="Condon B.J."/>
            <person name="Copeland A.C."/>
            <person name="Dhillon B."/>
            <person name="Glaser F."/>
            <person name="Hesse C.N."/>
            <person name="Kosti I."/>
            <person name="LaButti K."/>
            <person name="Lindquist E.A."/>
            <person name="Lucas S."/>
            <person name="Salamov A.A."/>
            <person name="Bradshaw R.E."/>
            <person name="Ciuffetti L."/>
            <person name="Hamelin R.C."/>
            <person name="Kema G.H.J."/>
            <person name="Lawrence C."/>
            <person name="Scott J.A."/>
            <person name="Spatafora J.W."/>
            <person name="Turgeon B.G."/>
            <person name="de Wit P.J.G.M."/>
            <person name="Zhong S."/>
            <person name="Goodwin S.B."/>
            <person name="Grigoriev I.V."/>
        </authorList>
    </citation>
    <scope>NUCLEOTIDE SEQUENCE [LARGE SCALE GENOMIC DNA]</scope>
    <source>
        <strain evidence="1 2">UAMH 10762</strain>
    </source>
</reference>
<gene>
    <name evidence="1" type="ORF">BAUCODRAFT_27346</name>
</gene>
<dbReference type="GeneID" id="19110554"/>
<evidence type="ECO:0000313" key="1">
    <source>
        <dbReference type="EMBL" id="EMC93059.1"/>
    </source>
</evidence>
<dbReference type="Proteomes" id="UP000011761">
    <property type="component" value="Unassembled WGS sequence"/>
</dbReference>
<name>M2N252_BAUPA</name>
<proteinExistence type="predicted"/>
<dbReference type="OrthoDB" id="5331170at2759"/>
<organism evidence="1 2">
    <name type="scientific">Baudoinia panamericana (strain UAMH 10762)</name>
    <name type="common">Angels' share fungus</name>
    <name type="synonym">Baudoinia compniacensis (strain UAMH 10762)</name>
    <dbReference type="NCBI Taxonomy" id="717646"/>
    <lineage>
        <taxon>Eukaryota</taxon>
        <taxon>Fungi</taxon>
        <taxon>Dikarya</taxon>
        <taxon>Ascomycota</taxon>
        <taxon>Pezizomycotina</taxon>
        <taxon>Dothideomycetes</taxon>
        <taxon>Dothideomycetidae</taxon>
        <taxon>Mycosphaerellales</taxon>
        <taxon>Teratosphaeriaceae</taxon>
        <taxon>Baudoinia</taxon>
    </lineage>
</organism>
<protein>
    <submittedName>
        <fullName evidence="1">Uncharacterized protein</fullName>
    </submittedName>
</protein>
<dbReference type="AlphaFoldDB" id="M2N252"/>